<evidence type="ECO:0000256" key="3">
    <source>
        <dbReference type="ARBA" id="ARBA00022741"/>
    </source>
</evidence>
<reference evidence="12" key="1">
    <citation type="submission" date="2017-09" db="EMBL/GenBank/DDBJ databases">
        <title>Depth-based differentiation of microbial function through sediment-hosted aquifers and enrichment of novel symbionts in the deep terrestrial subsurface.</title>
        <authorList>
            <person name="Probst A.J."/>
            <person name="Ladd B."/>
            <person name="Jarett J.K."/>
            <person name="Geller-Mcgrath D.E."/>
            <person name="Sieber C.M.K."/>
            <person name="Emerson J.B."/>
            <person name="Anantharaman K."/>
            <person name="Thomas B.C."/>
            <person name="Malmstrom R."/>
            <person name="Stieglmeier M."/>
            <person name="Klingl A."/>
            <person name="Woyke T."/>
            <person name="Ryan C.M."/>
            <person name="Banfield J.F."/>
        </authorList>
    </citation>
    <scope>NUCLEOTIDE SEQUENCE [LARGE SCALE GENOMIC DNA]</scope>
</reference>
<proteinExistence type="inferred from homology"/>
<sequence>MAKKKIKKTKSVKKEKVILQSPKGMRDILPNDQPFWEKARKSANKIADSFNFLRIDTPILETADIFERTGTGTDIVEKQMYFVKSKGGSRLVLRPEGTAPVMRAYIQYGLSKISQPIKLFYIGPIFRHEQPQFGRFRQHHQVGFEILGGNSDPIYDAVAILTLFRLLEEIKIKNLIVQINSIGCKSCRSNYVKKLQEYYRNKQNKICKDCRQRFPVRPLRLLDCKNEICVQIKAGAPLIIDRLCNNCKNYLKAVLEHLDELKVPYSINPYLVRGLDYYNGPVFEIFTEQSSEINFALASGGRYDYLAEMLGGTKTFAVGGGMGMERAIEVMKFQQSSGLVKNELKVFLVHIGEEAKKKNLIIFEELRKAGIKVSESFGKDSLKSQLRAADKANATLTLILGQKEFFEETIIIRNMKTGVQETVPIGRVVEEVKKRL</sequence>
<keyword evidence="4 8" id="KW-0067">ATP-binding</keyword>
<dbReference type="CDD" id="cd00859">
    <property type="entry name" value="HisRS_anticodon"/>
    <property type="match status" value="1"/>
</dbReference>
<dbReference type="NCBIfam" id="TIGR00442">
    <property type="entry name" value="hisS"/>
    <property type="match status" value="1"/>
</dbReference>
<keyword evidence="8" id="KW-0963">Cytoplasm</keyword>
<evidence type="ECO:0000256" key="4">
    <source>
        <dbReference type="ARBA" id="ARBA00022840"/>
    </source>
</evidence>
<feature type="binding site" evidence="9">
    <location>
        <begin position="277"/>
        <end position="278"/>
    </location>
    <ligand>
        <name>L-histidine</name>
        <dbReference type="ChEBI" id="CHEBI:57595"/>
    </ligand>
</feature>
<dbReference type="InterPro" id="IPR015807">
    <property type="entry name" value="His-tRNA-ligase"/>
</dbReference>
<evidence type="ECO:0000256" key="5">
    <source>
        <dbReference type="ARBA" id="ARBA00022917"/>
    </source>
</evidence>
<dbReference type="InterPro" id="IPR041715">
    <property type="entry name" value="HisRS-like_core"/>
</dbReference>
<dbReference type="PANTHER" id="PTHR43707:SF1">
    <property type="entry name" value="HISTIDINE--TRNA LIGASE, MITOCHONDRIAL-RELATED"/>
    <property type="match status" value="1"/>
</dbReference>
<dbReference type="Proteomes" id="UP000231634">
    <property type="component" value="Unassembled WGS sequence"/>
</dbReference>
<accession>A0A2M7X6N2</accession>
<dbReference type="Pfam" id="PF13393">
    <property type="entry name" value="tRNA-synt_His"/>
    <property type="match status" value="2"/>
</dbReference>
<feature type="binding site" evidence="9">
    <location>
        <begin position="96"/>
        <end position="98"/>
    </location>
    <ligand>
        <name>L-histidine</name>
        <dbReference type="ChEBI" id="CHEBI:57595"/>
    </ligand>
</feature>
<comment type="caution">
    <text evidence="11">The sequence shown here is derived from an EMBL/GenBank/DDBJ whole genome shotgun (WGS) entry which is preliminary data.</text>
</comment>
<protein>
    <recommendedName>
        <fullName evidence="8">Histidine--tRNA ligase</fullName>
        <ecNumber evidence="8">6.1.1.21</ecNumber>
    </recommendedName>
    <alternativeName>
        <fullName evidence="8">Histidyl-tRNA synthetase</fullName>
        <shortName evidence="8">HisRS</shortName>
    </alternativeName>
</protein>
<dbReference type="GO" id="GO:0005737">
    <property type="term" value="C:cytoplasm"/>
    <property type="evidence" value="ECO:0007669"/>
    <property type="project" value="UniProtKB-SubCell"/>
</dbReference>
<comment type="subcellular location">
    <subcellularLocation>
        <location evidence="8">Cytoplasm</location>
    </subcellularLocation>
</comment>
<keyword evidence="3 8" id="KW-0547">Nucleotide-binding</keyword>
<dbReference type="EC" id="6.1.1.21" evidence="8"/>
<evidence type="ECO:0000256" key="2">
    <source>
        <dbReference type="ARBA" id="ARBA00022598"/>
    </source>
</evidence>
<dbReference type="Pfam" id="PF03129">
    <property type="entry name" value="HGTP_anticodon"/>
    <property type="match status" value="1"/>
</dbReference>
<dbReference type="AlphaFoldDB" id="A0A2M7X6N2"/>
<comment type="subunit">
    <text evidence="8">Homodimer.</text>
</comment>
<dbReference type="GO" id="GO:0004821">
    <property type="term" value="F:histidine-tRNA ligase activity"/>
    <property type="evidence" value="ECO:0007669"/>
    <property type="project" value="UniProtKB-UniRule"/>
</dbReference>
<evidence type="ECO:0000256" key="6">
    <source>
        <dbReference type="ARBA" id="ARBA00023146"/>
    </source>
</evidence>
<evidence type="ECO:0000256" key="9">
    <source>
        <dbReference type="PIRSR" id="PIRSR001549-1"/>
    </source>
</evidence>
<dbReference type="PROSITE" id="PS50862">
    <property type="entry name" value="AA_TRNA_LIGASE_II"/>
    <property type="match status" value="1"/>
</dbReference>
<dbReference type="PIRSF" id="PIRSF001549">
    <property type="entry name" value="His-tRNA_synth"/>
    <property type="match status" value="1"/>
</dbReference>
<comment type="similarity">
    <text evidence="1 8">Belongs to the class-II aminoacyl-tRNA synthetase family.</text>
</comment>
<feature type="binding site" evidence="9">
    <location>
        <position position="145"/>
    </location>
    <ligand>
        <name>L-histidine</name>
        <dbReference type="ChEBI" id="CHEBI:57595"/>
    </ligand>
</feature>
<evidence type="ECO:0000313" key="11">
    <source>
        <dbReference type="EMBL" id="PJA41788.1"/>
    </source>
</evidence>
<organism evidence="11 12">
    <name type="scientific">Candidatus Wolfebacteria bacterium CG_4_9_14_3_um_filter_37_9</name>
    <dbReference type="NCBI Taxonomy" id="1975065"/>
    <lineage>
        <taxon>Bacteria</taxon>
        <taxon>Candidatus Wolfeibacteriota</taxon>
    </lineage>
</organism>
<feature type="binding site" evidence="9">
    <location>
        <position position="141"/>
    </location>
    <ligand>
        <name>L-histidine</name>
        <dbReference type="ChEBI" id="CHEBI:57595"/>
    </ligand>
</feature>
<dbReference type="InterPro" id="IPR004516">
    <property type="entry name" value="HisRS/HisZ"/>
</dbReference>
<name>A0A2M7X6N2_9BACT</name>
<keyword evidence="6 8" id="KW-0030">Aminoacyl-tRNA synthetase</keyword>
<dbReference type="SUPFAM" id="SSF55681">
    <property type="entry name" value="Class II aaRS and biotin synthetases"/>
    <property type="match status" value="1"/>
</dbReference>
<evidence type="ECO:0000256" key="1">
    <source>
        <dbReference type="ARBA" id="ARBA00008226"/>
    </source>
</evidence>
<dbReference type="EMBL" id="PFWX01000012">
    <property type="protein sequence ID" value="PJA41788.1"/>
    <property type="molecule type" value="Genomic_DNA"/>
</dbReference>
<gene>
    <name evidence="8" type="primary">hisS</name>
    <name evidence="11" type="ORF">CO177_00585</name>
</gene>
<dbReference type="CDD" id="cd00773">
    <property type="entry name" value="HisRS-like_core"/>
    <property type="match status" value="1"/>
</dbReference>
<dbReference type="SUPFAM" id="SSF52954">
    <property type="entry name" value="Class II aaRS ABD-related"/>
    <property type="match status" value="1"/>
</dbReference>
<feature type="binding site" evidence="9">
    <location>
        <position position="273"/>
    </location>
    <ligand>
        <name>L-histidine</name>
        <dbReference type="ChEBI" id="CHEBI:57595"/>
    </ligand>
</feature>
<feature type="domain" description="Aminoacyl-transfer RNA synthetases class-II family profile" evidence="10">
    <location>
        <begin position="52"/>
        <end position="331"/>
    </location>
</feature>
<dbReference type="GO" id="GO:0006427">
    <property type="term" value="P:histidyl-tRNA aminoacylation"/>
    <property type="evidence" value="ECO:0007669"/>
    <property type="project" value="UniProtKB-UniRule"/>
</dbReference>
<dbReference type="Gene3D" id="3.30.930.10">
    <property type="entry name" value="Bira Bifunctional Protein, Domain 2"/>
    <property type="match status" value="1"/>
</dbReference>
<dbReference type="Gene3D" id="3.40.50.800">
    <property type="entry name" value="Anticodon-binding domain"/>
    <property type="match status" value="1"/>
</dbReference>
<dbReference type="InterPro" id="IPR033656">
    <property type="entry name" value="HisRS_anticodon"/>
</dbReference>
<keyword evidence="2 8" id="KW-0436">Ligase</keyword>
<dbReference type="InterPro" id="IPR006195">
    <property type="entry name" value="aa-tRNA-synth_II"/>
</dbReference>
<dbReference type="GO" id="GO:0005524">
    <property type="term" value="F:ATP binding"/>
    <property type="evidence" value="ECO:0007669"/>
    <property type="project" value="UniProtKB-UniRule"/>
</dbReference>
<feature type="binding site" evidence="9">
    <location>
        <position position="127"/>
    </location>
    <ligand>
        <name>L-histidine</name>
        <dbReference type="ChEBI" id="CHEBI:57595"/>
    </ligand>
</feature>
<dbReference type="InterPro" id="IPR004154">
    <property type="entry name" value="Anticodon-bd"/>
</dbReference>
<comment type="catalytic activity">
    <reaction evidence="7 8">
        <text>tRNA(His) + L-histidine + ATP = L-histidyl-tRNA(His) + AMP + diphosphate + H(+)</text>
        <dbReference type="Rhea" id="RHEA:17313"/>
        <dbReference type="Rhea" id="RHEA-COMP:9665"/>
        <dbReference type="Rhea" id="RHEA-COMP:9689"/>
        <dbReference type="ChEBI" id="CHEBI:15378"/>
        <dbReference type="ChEBI" id="CHEBI:30616"/>
        <dbReference type="ChEBI" id="CHEBI:33019"/>
        <dbReference type="ChEBI" id="CHEBI:57595"/>
        <dbReference type="ChEBI" id="CHEBI:78442"/>
        <dbReference type="ChEBI" id="CHEBI:78527"/>
        <dbReference type="ChEBI" id="CHEBI:456215"/>
        <dbReference type="EC" id="6.1.1.21"/>
    </reaction>
</comment>
<evidence type="ECO:0000256" key="8">
    <source>
        <dbReference type="HAMAP-Rule" id="MF_00127"/>
    </source>
</evidence>
<keyword evidence="5 8" id="KW-0648">Protein biosynthesis</keyword>
<dbReference type="HAMAP" id="MF_00127">
    <property type="entry name" value="His_tRNA_synth"/>
    <property type="match status" value="1"/>
</dbReference>
<dbReference type="InterPro" id="IPR045864">
    <property type="entry name" value="aa-tRNA-synth_II/BPL/LPL"/>
</dbReference>
<evidence type="ECO:0000313" key="12">
    <source>
        <dbReference type="Proteomes" id="UP000231634"/>
    </source>
</evidence>
<evidence type="ECO:0000256" key="7">
    <source>
        <dbReference type="ARBA" id="ARBA00047639"/>
    </source>
</evidence>
<evidence type="ECO:0000259" key="10">
    <source>
        <dbReference type="PROSITE" id="PS50862"/>
    </source>
</evidence>
<dbReference type="PANTHER" id="PTHR43707">
    <property type="entry name" value="HISTIDYL-TRNA SYNTHETASE"/>
    <property type="match status" value="1"/>
</dbReference>
<dbReference type="InterPro" id="IPR036621">
    <property type="entry name" value="Anticodon-bd_dom_sf"/>
</dbReference>